<dbReference type="EMBL" id="CAJOBD010022757">
    <property type="protein sequence ID" value="CAF4252559.1"/>
    <property type="molecule type" value="Genomic_DNA"/>
</dbReference>
<dbReference type="AlphaFoldDB" id="A0A820EX14"/>
<reference evidence="1" key="1">
    <citation type="submission" date="2021-02" db="EMBL/GenBank/DDBJ databases">
        <authorList>
            <person name="Nowell W R."/>
        </authorList>
    </citation>
    <scope>NUCLEOTIDE SEQUENCE</scope>
</reference>
<name>A0A820EX14_9BILA</name>
<accession>A0A820EX14</accession>
<feature type="non-terminal residue" evidence="1">
    <location>
        <position position="27"/>
    </location>
</feature>
<gene>
    <name evidence="1" type="ORF">JBS370_LOCUS38772</name>
</gene>
<evidence type="ECO:0000313" key="2">
    <source>
        <dbReference type="Proteomes" id="UP000663836"/>
    </source>
</evidence>
<dbReference type="Proteomes" id="UP000663836">
    <property type="component" value="Unassembled WGS sequence"/>
</dbReference>
<protein>
    <submittedName>
        <fullName evidence="1">Uncharacterized protein</fullName>
    </submittedName>
</protein>
<evidence type="ECO:0000313" key="1">
    <source>
        <dbReference type="EMBL" id="CAF4252559.1"/>
    </source>
</evidence>
<sequence length="27" mass="3355">MVQNQDFRENLLKYLEDVVKEDLDPFR</sequence>
<comment type="caution">
    <text evidence="1">The sequence shown here is derived from an EMBL/GenBank/DDBJ whole genome shotgun (WGS) entry which is preliminary data.</text>
</comment>
<proteinExistence type="predicted"/>
<organism evidence="1 2">
    <name type="scientific">Rotaria sordida</name>
    <dbReference type="NCBI Taxonomy" id="392033"/>
    <lineage>
        <taxon>Eukaryota</taxon>
        <taxon>Metazoa</taxon>
        <taxon>Spiralia</taxon>
        <taxon>Gnathifera</taxon>
        <taxon>Rotifera</taxon>
        <taxon>Eurotatoria</taxon>
        <taxon>Bdelloidea</taxon>
        <taxon>Philodinida</taxon>
        <taxon>Philodinidae</taxon>
        <taxon>Rotaria</taxon>
    </lineage>
</organism>